<accession>A0ABR2C0Y7</accession>
<evidence type="ECO:0000256" key="1">
    <source>
        <dbReference type="SAM" id="MobiDB-lite"/>
    </source>
</evidence>
<organism evidence="2 3">
    <name type="scientific">Hibiscus sabdariffa</name>
    <name type="common">roselle</name>
    <dbReference type="NCBI Taxonomy" id="183260"/>
    <lineage>
        <taxon>Eukaryota</taxon>
        <taxon>Viridiplantae</taxon>
        <taxon>Streptophyta</taxon>
        <taxon>Embryophyta</taxon>
        <taxon>Tracheophyta</taxon>
        <taxon>Spermatophyta</taxon>
        <taxon>Magnoliopsida</taxon>
        <taxon>eudicotyledons</taxon>
        <taxon>Gunneridae</taxon>
        <taxon>Pentapetalae</taxon>
        <taxon>rosids</taxon>
        <taxon>malvids</taxon>
        <taxon>Malvales</taxon>
        <taxon>Malvaceae</taxon>
        <taxon>Malvoideae</taxon>
        <taxon>Hibiscus</taxon>
    </lineage>
</organism>
<sequence length="134" mass="15165">MLRTTSQAKRIEGSIDVVIGNEIHEISVLELEDNSVDPLNTNRKQKVQLKKATPKDYVSSDSSSKSVQRFRPKGGRDKHDVLEAKFNALEDENETDAWDDGFLGKMKNQKGELTWRNSSSNYVKEKGLVWGRLG</sequence>
<gene>
    <name evidence="2" type="ORF">V6N12_030453</name>
</gene>
<keyword evidence="3" id="KW-1185">Reference proteome</keyword>
<reference evidence="2 3" key="1">
    <citation type="journal article" date="2024" name="G3 (Bethesda)">
        <title>Genome assembly of Hibiscus sabdariffa L. provides insights into metabolisms of medicinal natural products.</title>
        <authorList>
            <person name="Kim T."/>
        </authorList>
    </citation>
    <scope>NUCLEOTIDE SEQUENCE [LARGE SCALE GENOMIC DNA]</scope>
    <source>
        <strain evidence="2">TK-2024</strain>
        <tissue evidence="2">Old leaves</tissue>
    </source>
</reference>
<feature type="region of interest" description="Disordered" evidence="1">
    <location>
        <begin position="37"/>
        <end position="76"/>
    </location>
</feature>
<evidence type="ECO:0000313" key="2">
    <source>
        <dbReference type="EMBL" id="KAK8513047.1"/>
    </source>
</evidence>
<comment type="caution">
    <text evidence="2">The sequence shown here is derived from an EMBL/GenBank/DDBJ whole genome shotgun (WGS) entry which is preliminary data.</text>
</comment>
<evidence type="ECO:0000313" key="3">
    <source>
        <dbReference type="Proteomes" id="UP001472677"/>
    </source>
</evidence>
<protein>
    <submittedName>
        <fullName evidence="2">Uncharacterized protein</fullName>
    </submittedName>
</protein>
<dbReference type="EMBL" id="JBBPBM010000071">
    <property type="protein sequence ID" value="KAK8513047.1"/>
    <property type="molecule type" value="Genomic_DNA"/>
</dbReference>
<feature type="compositionally biased region" description="Low complexity" evidence="1">
    <location>
        <begin position="55"/>
        <end position="67"/>
    </location>
</feature>
<name>A0ABR2C0Y7_9ROSI</name>
<proteinExistence type="predicted"/>
<dbReference type="Proteomes" id="UP001472677">
    <property type="component" value="Unassembled WGS sequence"/>
</dbReference>